<evidence type="ECO:0000256" key="1">
    <source>
        <dbReference type="SAM" id="SignalP"/>
    </source>
</evidence>
<dbReference type="AlphaFoldDB" id="A0AAN9FSY2"/>
<gene>
    <name evidence="2" type="ORF">RIF29_10645</name>
</gene>
<organism evidence="2 3">
    <name type="scientific">Crotalaria pallida</name>
    <name type="common">Smooth rattlebox</name>
    <name type="synonym">Crotalaria striata</name>
    <dbReference type="NCBI Taxonomy" id="3830"/>
    <lineage>
        <taxon>Eukaryota</taxon>
        <taxon>Viridiplantae</taxon>
        <taxon>Streptophyta</taxon>
        <taxon>Embryophyta</taxon>
        <taxon>Tracheophyta</taxon>
        <taxon>Spermatophyta</taxon>
        <taxon>Magnoliopsida</taxon>
        <taxon>eudicotyledons</taxon>
        <taxon>Gunneridae</taxon>
        <taxon>Pentapetalae</taxon>
        <taxon>rosids</taxon>
        <taxon>fabids</taxon>
        <taxon>Fabales</taxon>
        <taxon>Fabaceae</taxon>
        <taxon>Papilionoideae</taxon>
        <taxon>50 kb inversion clade</taxon>
        <taxon>genistoids sensu lato</taxon>
        <taxon>core genistoids</taxon>
        <taxon>Crotalarieae</taxon>
        <taxon>Crotalaria</taxon>
    </lineage>
</organism>
<evidence type="ECO:0000313" key="2">
    <source>
        <dbReference type="EMBL" id="KAK7282104.1"/>
    </source>
</evidence>
<dbReference type="Proteomes" id="UP001372338">
    <property type="component" value="Unassembled WGS sequence"/>
</dbReference>
<feature type="signal peptide" evidence="1">
    <location>
        <begin position="1"/>
        <end position="21"/>
    </location>
</feature>
<accession>A0AAN9FSY2</accession>
<keyword evidence="3" id="KW-1185">Reference proteome</keyword>
<name>A0AAN9FSY2_CROPI</name>
<sequence length="126" mass="14057">MASLLSTFVATAVPLLSSAIAVCVSTGSSSSFPFPLVCCWYASKLGFKDSFGKELYIKKLSAEIEDSPQIAVIIYLCSVQFRLVICDKLYSIFTAFAISKIRSECKHIIESNYLISKLWFSEHKHK</sequence>
<protein>
    <recommendedName>
        <fullName evidence="4">Secreted protein</fullName>
    </recommendedName>
</protein>
<comment type="caution">
    <text evidence="2">The sequence shown here is derived from an EMBL/GenBank/DDBJ whole genome shotgun (WGS) entry which is preliminary data.</text>
</comment>
<feature type="chain" id="PRO_5042989425" description="Secreted protein" evidence="1">
    <location>
        <begin position="22"/>
        <end position="126"/>
    </location>
</feature>
<dbReference type="EMBL" id="JAYWIO010000002">
    <property type="protein sequence ID" value="KAK7282104.1"/>
    <property type="molecule type" value="Genomic_DNA"/>
</dbReference>
<evidence type="ECO:0000313" key="3">
    <source>
        <dbReference type="Proteomes" id="UP001372338"/>
    </source>
</evidence>
<keyword evidence="1" id="KW-0732">Signal</keyword>
<proteinExistence type="predicted"/>
<reference evidence="2 3" key="1">
    <citation type="submission" date="2024-01" db="EMBL/GenBank/DDBJ databases">
        <title>The genomes of 5 underutilized Papilionoideae crops provide insights into root nodulation and disease resistanc.</title>
        <authorList>
            <person name="Yuan L."/>
        </authorList>
    </citation>
    <scope>NUCLEOTIDE SEQUENCE [LARGE SCALE GENOMIC DNA]</scope>
    <source>
        <strain evidence="2">ZHUSHIDOU_FW_LH</strain>
        <tissue evidence="2">Leaf</tissue>
    </source>
</reference>
<evidence type="ECO:0008006" key="4">
    <source>
        <dbReference type="Google" id="ProtNLM"/>
    </source>
</evidence>